<keyword evidence="6" id="KW-0460">Magnesium</keyword>
<dbReference type="GO" id="GO:0004016">
    <property type="term" value="F:adenylate cyclase activity"/>
    <property type="evidence" value="ECO:0007669"/>
    <property type="project" value="TreeGrafter"/>
</dbReference>
<evidence type="ECO:0000256" key="2">
    <source>
        <dbReference type="ARBA" id="ARBA00004167"/>
    </source>
</evidence>
<evidence type="ECO:0000313" key="18">
    <source>
        <dbReference type="WBParaSite" id="PTRK_0001128200.1"/>
    </source>
</evidence>
<evidence type="ECO:0000256" key="3">
    <source>
        <dbReference type="ARBA" id="ARBA00012202"/>
    </source>
</evidence>
<evidence type="ECO:0000256" key="9">
    <source>
        <dbReference type="ARBA" id="ARBA00023136"/>
    </source>
</evidence>
<keyword evidence="7 14" id="KW-1133">Transmembrane helix</keyword>
<dbReference type="PANTHER" id="PTHR11920">
    <property type="entry name" value="GUANYLYL CYCLASE"/>
    <property type="match status" value="1"/>
</dbReference>
<dbReference type="GO" id="GO:0009266">
    <property type="term" value="P:response to temperature stimulus"/>
    <property type="evidence" value="ECO:0007669"/>
    <property type="project" value="UniProtKB-ARBA"/>
</dbReference>
<dbReference type="PANTHER" id="PTHR11920:SF485">
    <property type="entry name" value="RECEPTOR-TYPE GUANYLATE CYCLASE DAF-11"/>
    <property type="match status" value="1"/>
</dbReference>
<feature type="coiled-coil region" evidence="13">
    <location>
        <begin position="874"/>
        <end position="901"/>
    </location>
</feature>
<evidence type="ECO:0000256" key="10">
    <source>
        <dbReference type="ARBA" id="ARBA00023180"/>
    </source>
</evidence>
<evidence type="ECO:0000256" key="7">
    <source>
        <dbReference type="ARBA" id="ARBA00022989"/>
    </source>
</evidence>
<dbReference type="InterPro" id="IPR029787">
    <property type="entry name" value="Nucleotide_cyclase"/>
</dbReference>
<proteinExistence type="predicted"/>
<dbReference type="CDD" id="cd07302">
    <property type="entry name" value="CHD"/>
    <property type="match status" value="1"/>
</dbReference>
<dbReference type="InterPro" id="IPR011009">
    <property type="entry name" value="Kinase-like_dom_sf"/>
</dbReference>
<evidence type="ECO:0000256" key="4">
    <source>
        <dbReference type="ARBA" id="ARBA00022692"/>
    </source>
</evidence>
<evidence type="ECO:0000313" key="17">
    <source>
        <dbReference type="Proteomes" id="UP000038045"/>
    </source>
</evidence>
<evidence type="ECO:0000256" key="1">
    <source>
        <dbReference type="ARBA" id="ARBA00001436"/>
    </source>
</evidence>
<dbReference type="InterPro" id="IPR000719">
    <property type="entry name" value="Prot_kinase_dom"/>
</dbReference>
<keyword evidence="10" id="KW-0325">Glycoprotein</keyword>
<dbReference type="InterPro" id="IPR050401">
    <property type="entry name" value="Cyclic_nucleotide_synthase"/>
</dbReference>
<dbReference type="Gene3D" id="3.40.50.2300">
    <property type="match status" value="1"/>
</dbReference>
<keyword evidence="17" id="KW-1185">Reference proteome</keyword>
<dbReference type="Pfam" id="PF00069">
    <property type="entry name" value="Pkinase"/>
    <property type="match status" value="1"/>
</dbReference>
<dbReference type="InterPro" id="IPR001054">
    <property type="entry name" value="A/G_cyclase"/>
</dbReference>
<dbReference type="Gene3D" id="3.30.70.1230">
    <property type="entry name" value="Nucleotide cyclase"/>
    <property type="match status" value="1"/>
</dbReference>
<evidence type="ECO:0000256" key="5">
    <source>
        <dbReference type="ARBA" id="ARBA00022741"/>
    </source>
</evidence>
<dbReference type="WBParaSite" id="PTRK_0001128200.1">
    <property type="protein sequence ID" value="PTRK_0001128200.1"/>
    <property type="gene ID" value="PTRK_0001128200"/>
</dbReference>
<evidence type="ECO:0000256" key="11">
    <source>
        <dbReference type="ARBA" id="ARBA00023239"/>
    </source>
</evidence>
<name>A0A0N4ZS00_PARTI</name>
<dbReference type="GO" id="GO:0004383">
    <property type="term" value="F:guanylate cyclase activity"/>
    <property type="evidence" value="ECO:0007669"/>
    <property type="project" value="UniProtKB-EC"/>
</dbReference>
<dbReference type="FunFam" id="3.30.70.1230:FF:000035">
    <property type="entry name" value="Guanylate cyclase"/>
    <property type="match status" value="1"/>
</dbReference>
<evidence type="ECO:0000256" key="14">
    <source>
        <dbReference type="SAM" id="Phobius"/>
    </source>
</evidence>
<reference evidence="18" key="1">
    <citation type="submission" date="2017-02" db="UniProtKB">
        <authorList>
            <consortium name="WormBaseParasite"/>
        </authorList>
    </citation>
    <scope>IDENTIFICATION</scope>
</reference>
<organism evidence="17 18">
    <name type="scientific">Parastrongyloides trichosuri</name>
    <name type="common">Possum-specific nematode worm</name>
    <dbReference type="NCBI Taxonomy" id="131310"/>
    <lineage>
        <taxon>Eukaryota</taxon>
        <taxon>Metazoa</taxon>
        <taxon>Ecdysozoa</taxon>
        <taxon>Nematoda</taxon>
        <taxon>Chromadorea</taxon>
        <taxon>Rhabditida</taxon>
        <taxon>Tylenchina</taxon>
        <taxon>Panagrolaimomorpha</taxon>
        <taxon>Strongyloidoidea</taxon>
        <taxon>Strongyloididae</taxon>
        <taxon>Parastrongyloides</taxon>
    </lineage>
</organism>
<evidence type="ECO:0000256" key="13">
    <source>
        <dbReference type="SAM" id="Coils"/>
    </source>
</evidence>
<evidence type="ECO:0000256" key="6">
    <source>
        <dbReference type="ARBA" id="ARBA00022842"/>
    </source>
</evidence>
<keyword evidence="8" id="KW-0342">GTP-binding</keyword>
<dbReference type="GO" id="GO:0005525">
    <property type="term" value="F:GTP binding"/>
    <property type="evidence" value="ECO:0007669"/>
    <property type="project" value="UniProtKB-KW"/>
</dbReference>
<accession>A0A0N4ZS00</accession>
<feature type="transmembrane region" description="Helical" evidence="14">
    <location>
        <begin position="12"/>
        <end position="33"/>
    </location>
</feature>
<dbReference type="Proteomes" id="UP000038045">
    <property type="component" value="Unplaced"/>
</dbReference>
<evidence type="ECO:0000259" key="15">
    <source>
        <dbReference type="PROSITE" id="PS50011"/>
    </source>
</evidence>
<dbReference type="Pfam" id="PF00211">
    <property type="entry name" value="Guanylate_cyc"/>
    <property type="match status" value="1"/>
</dbReference>
<evidence type="ECO:0000256" key="12">
    <source>
        <dbReference type="ARBA" id="ARBA00023293"/>
    </source>
</evidence>
<keyword evidence="9 14" id="KW-0472">Membrane</keyword>
<dbReference type="SUPFAM" id="SSF56112">
    <property type="entry name" value="Protein kinase-like (PK-like)"/>
    <property type="match status" value="1"/>
</dbReference>
<evidence type="ECO:0000259" key="16">
    <source>
        <dbReference type="PROSITE" id="PS50125"/>
    </source>
</evidence>
<keyword evidence="4 14" id="KW-0812">Transmembrane</keyword>
<feature type="domain" description="Guanylate cyclase" evidence="16">
    <location>
        <begin position="937"/>
        <end position="1067"/>
    </location>
</feature>
<protein>
    <recommendedName>
        <fullName evidence="3">guanylate cyclase</fullName>
        <ecNumber evidence="3">4.6.1.2</ecNumber>
    </recommendedName>
</protein>
<comment type="subcellular location">
    <subcellularLocation>
        <location evidence="2">Membrane</location>
        <topology evidence="2">Single-pass membrane protein</topology>
    </subcellularLocation>
</comment>
<dbReference type="Gene3D" id="1.10.510.10">
    <property type="entry name" value="Transferase(Phosphotransferase) domain 1"/>
    <property type="match status" value="1"/>
</dbReference>
<dbReference type="GO" id="GO:0009581">
    <property type="term" value="P:detection of external stimulus"/>
    <property type="evidence" value="ECO:0007669"/>
    <property type="project" value="UniProtKB-ARBA"/>
</dbReference>
<keyword evidence="12" id="KW-0141">cGMP biosynthesis</keyword>
<dbReference type="AlphaFoldDB" id="A0A0N4ZS00"/>
<dbReference type="GO" id="GO:0001653">
    <property type="term" value="F:peptide receptor activity"/>
    <property type="evidence" value="ECO:0007669"/>
    <property type="project" value="TreeGrafter"/>
</dbReference>
<keyword evidence="11" id="KW-0456">Lyase</keyword>
<dbReference type="InterPro" id="IPR028082">
    <property type="entry name" value="Peripla_BP_I"/>
</dbReference>
<feature type="transmembrane region" description="Helical" evidence="14">
    <location>
        <begin position="497"/>
        <end position="517"/>
    </location>
</feature>
<dbReference type="GO" id="GO:0009582">
    <property type="term" value="P:detection of abiotic stimulus"/>
    <property type="evidence" value="ECO:0007669"/>
    <property type="project" value="UniProtKB-ARBA"/>
</dbReference>
<dbReference type="PROSITE" id="PS50125">
    <property type="entry name" value="GUANYLATE_CYCLASE_2"/>
    <property type="match status" value="1"/>
</dbReference>
<dbReference type="SMART" id="SM00220">
    <property type="entry name" value="S_TKc"/>
    <property type="match status" value="1"/>
</dbReference>
<dbReference type="GO" id="GO:0035556">
    <property type="term" value="P:intracellular signal transduction"/>
    <property type="evidence" value="ECO:0007669"/>
    <property type="project" value="InterPro"/>
</dbReference>
<feature type="domain" description="Protein kinase" evidence="15">
    <location>
        <begin position="514"/>
        <end position="867"/>
    </location>
</feature>
<dbReference type="EC" id="4.6.1.2" evidence="3"/>
<dbReference type="InterPro" id="IPR001828">
    <property type="entry name" value="ANF_lig-bd_rcpt"/>
</dbReference>
<dbReference type="Pfam" id="PF01094">
    <property type="entry name" value="ANF_receptor"/>
    <property type="match status" value="1"/>
</dbReference>
<comment type="catalytic activity">
    <reaction evidence="1">
        <text>GTP = 3',5'-cyclic GMP + diphosphate</text>
        <dbReference type="Rhea" id="RHEA:13665"/>
        <dbReference type="ChEBI" id="CHEBI:33019"/>
        <dbReference type="ChEBI" id="CHEBI:37565"/>
        <dbReference type="ChEBI" id="CHEBI:57746"/>
        <dbReference type="EC" id="4.6.1.2"/>
    </reaction>
</comment>
<dbReference type="PROSITE" id="PS50011">
    <property type="entry name" value="PROTEIN_KINASE_DOM"/>
    <property type="match status" value="1"/>
</dbReference>
<dbReference type="STRING" id="131310.A0A0N4ZS00"/>
<keyword evidence="5" id="KW-0547">Nucleotide-binding</keyword>
<dbReference type="SMART" id="SM00044">
    <property type="entry name" value="CYCc"/>
    <property type="match status" value="1"/>
</dbReference>
<dbReference type="SUPFAM" id="SSF53822">
    <property type="entry name" value="Periplasmic binding protein-like I"/>
    <property type="match status" value="1"/>
</dbReference>
<evidence type="ECO:0000256" key="8">
    <source>
        <dbReference type="ARBA" id="ARBA00023134"/>
    </source>
</evidence>
<dbReference type="GO" id="GO:0005886">
    <property type="term" value="C:plasma membrane"/>
    <property type="evidence" value="ECO:0007669"/>
    <property type="project" value="TreeGrafter"/>
</dbReference>
<keyword evidence="13" id="KW-0175">Coiled coil</keyword>
<sequence length="1136" mass="128956">MINCNLCRRYINIFLLYIILYYSYGVILAQTILEAPSVGKPLSMNVGVIYDNVWTDNVKTFVTNSINNIYNENSTLLFKINPIFADDIPSCKETIGVGEGAYLLSKIYFNNKNTNSGNPGVQTFIGPTCSNDLQISSRISKQLKLLEFNIWNEYEDEAFDNEIVQMSTESGTNIAANLYTVLNVLNWKKIAIIYCNECISRFKGNGVSNEIDLTLQTITDILEVNSIEVRETIKLNSAQINDMTFMINILKNMKTKARIFVPILGTKLSNYEVYMKALVANDMKTSSFMTIIFRLFEYPLLNDPWVLANGSYDESILQLYDRTIVLQNNYYSPEEVVSFKSKYSLTINDNSILFYFQLFETAYTYMYMLTGAYIHTSNNISLFSSTDYSVYLIQYMRNNKIEGPYGSIYFDNSNQRVSPFTVEVIENSPRKKGLNSLISVNIDELCVYEGTNINDNKNCLALTGVITNMDASILEDLPQDMPSCGFDGELCDQTGTIIIIVAVIITVILVIVVFIFVRRMRNGESANMPWAIEPESLEILENDCQMYGSSGGIQSNLSIHSIHQQFESKVKLREMLRNWQLGNIDGTGYVLVEPYILKEKMVYDKQDMQVLFNLRQTIHDNLNPFIGICVDNKANEFCFLWQHAMRGNLASMLFNQQNKMIKDVETTKDFTRAFVRDILKALDYIHSSSLSYHGGLTTSNCWVDSHWILKVGGCCTTRMLLKWKSLGIISGKNDLPIILNSDLHYFAPEIRKAIKNNIHANKGERLEVSNNDGQKQDMYSFGIILYEMLFKKRVVEIDDSYGITKNDYDPGIFNVQAEALIPLYPVIPEEHKEVHPDLISLMHKCYNGNASLRPDSNMARKITDATLKMPGSLVDQMIKNLEQYTNNLENLVAERTGELEKEQKHAEQILLELIPKSVAEDIKHGRPVEAKSFKYCTIMNSDIVGFTSLCSGILPMEVVELLAGLARNFDRIITDNKCFKIETVGDAYVVSCGVPEPSRYNHVKNIANMTLQMREFLLGYKVPHRPEKHLQCRFGFNSGPVFSGVIGLKAPRFCLFGQTASVASKMEQNGVPDHIQMTLKSYQLLSEKFPEFICTPRGGVRIEGIGTLLTYFLDSKDPSKARTDLVSWDDTDIGDE</sequence>
<dbReference type="GO" id="GO:0005524">
    <property type="term" value="F:ATP binding"/>
    <property type="evidence" value="ECO:0007669"/>
    <property type="project" value="InterPro"/>
</dbReference>
<dbReference type="GO" id="GO:0043005">
    <property type="term" value="C:neuron projection"/>
    <property type="evidence" value="ECO:0007669"/>
    <property type="project" value="UniProtKB-ARBA"/>
</dbReference>
<dbReference type="SUPFAM" id="SSF55073">
    <property type="entry name" value="Nucleotide cyclase"/>
    <property type="match status" value="1"/>
</dbReference>
<dbReference type="GO" id="GO:0004672">
    <property type="term" value="F:protein kinase activity"/>
    <property type="evidence" value="ECO:0007669"/>
    <property type="project" value="InterPro"/>
</dbReference>
<dbReference type="GO" id="GO:0042330">
    <property type="term" value="P:taxis"/>
    <property type="evidence" value="ECO:0007669"/>
    <property type="project" value="UniProtKB-ARBA"/>
</dbReference>
<dbReference type="GO" id="GO:0007168">
    <property type="term" value="P:receptor guanylyl cyclase signaling pathway"/>
    <property type="evidence" value="ECO:0007669"/>
    <property type="project" value="TreeGrafter"/>
</dbReference>